<keyword evidence="1" id="KW-0479">Metal-binding</keyword>
<feature type="domain" description="C2H2-type" evidence="3">
    <location>
        <begin position="300"/>
        <end position="327"/>
    </location>
</feature>
<dbReference type="EMBL" id="SOYY01000009">
    <property type="protein sequence ID" value="KAA0717253.1"/>
    <property type="molecule type" value="Genomic_DNA"/>
</dbReference>
<comment type="caution">
    <text evidence="4">The sequence shown here is derived from an EMBL/GenBank/DDBJ whole genome shotgun (WGS) entry which is preliminary data.</text>
</comment>
<evidence type="ECO:0000256" key="2">
    <source>
        <dbReference type="SAM" id="MobiDB-lite"/>
    </source>
</evidence>
<evidence type="ECO:0000259" key="3">
    <source>
        <dbReference type="PROSITE" id="PS50157"/>
    </source>
</evidence>
<feature type="region of interest" description="Disordered" evidence="2">
    <location>
        <begin position="199"/>
        <end position="220"/>
    </location>
</feature>
<dbReference type="PROSITE" id="PS00028">
    <property type="entry name" value="ZINC_FINGER_C2H2_1"/>
    <property type="match status" value="1"/>
</dbReference>
<dbReference type="InterPro" id="IPR013087">
    <property type="entry name" value="Znf_C2H2_type"/>
</dbReference>
<evidence type="ECO:0000313" key="4">
    <source>
        <dbReference type="EMBL" id="KAA0717253.1"/>
    </source>
</evidence>
<dbReference type="GO" id="GO:0008270">
    <property type="term" value="F:zinc ion binding"/>
    <property type="evidence" value="ECO:0007669"/>
    <property type="project" value="UniProtKB-KW"/>
</dbReference>
<accession>A0A5A9P5R1</accession>
<organism evidence="4 5">
    <name type="scientific">Triplophysa tibetana</name>
    <dbReference type="NCBI Taxonomy" id="1572043"/>
    <lineage>
        <taxon>Eukaryota</taxon>
        <taxon>Metazoa</taxon>
        <taxon>Chordata</taxon>
        <taxon>Craniata</taxon>
        <taxon>Vertebrata</taxon>
        <taxon>Euteleostomi</taxon>
        <taxon>Actinopterygii</taxon>
        <taxon>Neopterygii</taxon>
        <taxon>Teleostei</taxon>
        <taxon>Ostariophysi</taxon>
        <taxon>Cypriniformes</taxon>
        <taxon>Nemacheilidae</taxon>
        <taxon>Triplophysa</taxon>
    </lineage>
</organism>
<feature type="region of interest" description="Disordered" evidence="2">
    <location>
        <begin position="1"/>
        <end position="48"/>
    </location>
</feature>
<gene>
    <name evidence="4" type="ORF">E1301_Tti020836</name>
</gene>
<protein>
    <recommendedName>
        <fullName evidence="3">C2H2-type domain-containing protein</fullName>
    </recommendedName>
</protein>
<feature type="compositionally biased region" description="Basic and acidic residues" evidence="2">
    <location>
        <begin position="209"/>
        <end position="220"/>
    </location>
</feature>
<reference evidence="4 5" key="1">
    <citation type="journal article" date="2019" name="Mol. Ecol. Resour.">
        <title>Chromosome-level genome assembly of Triplophysa tibetana, a fish adapted to the harsh high-altitude environment of the Tibetan Plateau.</title>
        <authorList>
            <person name="Yang X."/>
            <person name="Liu H."/>
            <person name="Ma Z."/>
            <person name="Zou Y."/>
            <person name="Zou M."/>
            <person name="Mao Y."/>
            <person name="Li X."/>
            <person name="Wang H."/>
            <person name="Chen T."/>
            <person name="Wang W."/>
            <person name="Yang R."/>
        </authorList>
    </citation>
    <scope>NUCLEOTIDE SEQUENCE [LARGE SCALE GENOMIC DNA]</scope>
    <source>
        <strain evidence="4">TTIB1903HZAU</strain>
        <tissue evidence="4">Muscle</tissue>
    </source>
</reference>
<sequence length="328" mass="37082">MEERRYLLPDGAGNSKLSSKAIKMERDPAARAVRKQPGDQETSTQMRGRKDDLCDVPCKVPRFQYVDFPSLHQCIQQLSVPPLNSWVGSCSLTKAPNRRPISPKENVPKFKYVDYPSLHHCIQQLSVPPLESWSNGLVRHNAEERPEGSVVQKMPSQSGTVRYNQSAKGNEAGVQNKEDSSKVTACSFSDPAKLRYTHTKSITGPVGGLKKDRSSDGNRLTEKDDLRFSAVKSEFDSGSDCYSRLESGSGSQTDTMVVRNHRPSVISMVHTNKKNHWTPEEHWNPPDPVDWLQWNILPEPVCPFCHQMFANPEQLRAHQRSHRDKRPN</sequence>
<dbReference type="AlphaFoldDB" id="A0A5A9P5R1"/>
<name>A0A5A9P5R1_9TELE</name>
<keyword evidence="5" id="KW-1185">Reference proteome</keyword>
<feature type="region of interest" description="Disordered" evidence="2">
    <location>
        <begin position="144"/>
        <end position="183"/>
    </location>
</feature>
<keyword evidence="1" id="KW-0863">Zinc-finger</keyword>
<dbReference type="PROSITE" id="PS50157">
    <property type="entry name" value="ZINC_FINGER_C2H2_2"/>
    <property type="match status" value="1"/>
</dbReference>
<dbReference type="Proteomes" id="UP000324632">
    <property type="component" value="Chromosome 9"/>
</dbReference>
<evidence type="ECO:0000256" key="1">
    <source>
        <dbReference type="PROSITE-ProRule" id="PRU00042"/>
    </source>
</evidence>
<keyword evidence="1" id="KW-0862">Zinc</keyword>
<proteinExistence type="predicted"/>
<evidence type="ECO:0000313" key="5">
    <source>
        <dbReference type="Proteomes" id="UP000324632"/>
    </source>
</evidence>
<feature type="compositionally biased region" description="Polar residues" evidence="2">
    <location>
        <begin position="154"/>
        <end position="168"/>
    </location>
</feature>